<comment type="subunit">
    <text evidence="4">Component of the lipopolysaccharide transport and assembly complex.</text>
</comment>
<dbReference type="AlphaFoldDB" id="A0A654KH81"/>
<name>A0A654KH81_TAYEM</name>
<proteinExistence type="inferred from homology"/>
<gene>
    <name evidence="4" type="primary">lptA</name>
    <name evidence="7" type="ordered locus">TEQUI_0853</name>
</gene>
<evidence type="ECO:0000256" key="3">
    <source>
        <dbReference type="ARBA" id="ARBA00022764"/>
    </source>
</evidence>
<sequence length="209" mass="23469" precursor="true">MKLRFNKFVFATLLFAGIAKGQSLGDLMKSQQNKNEEEPKTTILSDSLQYNNNTKATVFSGNVILQRGSMKLLADELRVSEKPDGTQTGTAIVNGDKKVELYNERLDLYELLKGTSKTAIYDGKTERVFLRGDAVITRSICGTVVDSIRGEEIIFDNAKSTYRANRSKTDRVRSVLQPRSKEDKAVEECRKKYNSKPMPSTLNIKDDSN</sequence>
<keyword evidence="2 4" id="KW-0732">Signal</keyword>
<comment type="similarity">
    <text evidence="4">Belongs to the LptA family.</text>
</comment>
<dbReference type="GO" id="GO:0030288">
    <property type="term" value="C:outer membrane-bounded periplasmic space"/>
    <property type="evidence" value="ECO:0007669"/>
    <property type="project" value="TreeGrafter"/>
</dbReference>
<evidence type="ECO:0000256" key="4">
    <source>
        <dbReference type="HAMAP-Rule" id="MF_01914"/>
    </source>
</evidence>
<keyword evidence="3 4" id="KW-0574">Periplasm</keyword>
<evidence type="ECO:0000313" key="7">
    <source>
        <dbReference type="EMBL" id="ADU91791.1"/>
    </source>
</evidence>
<keyword evidence="1 4" id="KW-0813">Transport</keyword>
<dbReference type="EMBL" id="CP002456">
    <property type="protein sequence ID" value="ADU91791.1"/>
    <property type="molecule type" value="Genomic_DNA"/>
</dbReference>
<dbReference type="GO" id="GO:0009279">
    <property type="term" value="C:cell outer membrane"/>
    <property type="evidence" value="ECO:0007669"/>
    <property type="project" value="TreeGrafter"/>
</dbReference>
<dbReference type="InterPro" id="IPR014340">
    <property type="entry name" value="LptA"/>
</dbReference>
<dbReference type="GO" id="GO:0043165">
    <property type="term" value="P:Gram-negative-bacterium-type cell outer membrane assembly"/>
    <property type="evidence" value="ECO:0007669"/>
    <property type="project" value="UniProtKB-UniRule"/>
</dbReference>
<dbReference type="GO" id="GO:0017089">
    <property type="term" value="F:glycolipid transfer activity"/>
    <property type="evidence" value="ECO:0007669"/>
    <property type="project" value="TreeGrafter"/>
</dbReference>
<feature type="chain" id="PRO_5029054884" description="Lipopolysaccharide export system protein LptA" evidence="4">
    <location>
        <begin position="22"/>
        <end position="209"/>
    </location>
</feature>
<protein>
    <recommendedName>
        <fullName evidence="4">Lipopolysaccharide export system protein LptA</fullName>
    </recommendedName>
</protein>
<dbReference type="Gene3D" id="2.60.450.10">
    <property type="entry name" value="Lipopolysaccharide (LPS) transport protein A like domain"/>
    <property type="match status" value="1"/>
</dbReference>
<feature type="signal peptide" evidence="4">
    <location>
        <begin position="1"/>
        <end position="21"/>
    </location>
</feature>
<dbReference type="InterPro" id="IPR052037">
    <property type="entry name" value="LPS_export_LptA"/>
</dbReference>
<dbReference type="Proteomes" id="UP000007472">
    <property type="component" value="Chromosome"/>
</dbReference>
<organism evidence="7 8">
    <name type="scientific">Taylorella equigenitalis (strain MCE9)</name>
    <dbReference type="NCBI Taxonomy" id="937774"/>
    <lineage>
        <taxon>Bacteria</taxon>
        <taxon>Pseudomonadati</taxon>
        <taxon>Pseudomonadota</taxon>
        <taxon>Betaproteobacteria</taxon>
        <taxon>Burkholderiales</taxon>
        <taxon>Alcaligenaceae</taxon>
        <taxon>Taylorella</taxon>
    </lineage>
</organism>
<dbReference type="GO" id="GO:0015920">
    <property type="term" value="P:lipopolysaccharide transport"/>
    <property type="evidence" value="ECO:0007669"/>
    <property type="project" value="UniProtKB-UniRule"/>
</dbReference>
<evidence type="ECO:0000256" key="5">
    <source>
        <dbReference type="SAM" id="MobiDB-lite"/>
    </source>
</evidence>
<comment type="function">
    <text evidence="4">Involved in the assembly of lipopolysaccharide (LPS). Required for the translocation of LPS from the inner membrane to the outer membrane.</text>
</comment>
<evidence type="ECO:0000259" key="6">
    <source>
        <dbReference type="Pfam" id="PF03968"/>
    </source>
</evidence>
<dbReference type="PANTHER" id="PTHR36504">
    <property type="entry name" value="LIPOPOLYSACCHARIDE EXPORT SYSTEM PROTEIN LPTA"/>
    <property type="match status" value="1"/>
</dbReference>
<feature type="domain" description="Organic solvent tolerance-like N-terminal" evidence="6">
    <location>
        <begin position="43"/>
        <end position="159"/>
    </location>
</feature>
<dbReference type="InterPro" id="IPR005653">
    <property type="entry name" value="OstA-like_N"/>
</dbReference>
<accession>A0A654KH81</accession>
<dbReference type="Pfam" id="PF03968">
    <property type="entry name" value="LptD_N"/>
    <property type="match status" value="1"/>
</dbReference>
<dbReference type="HAMAP" id="MF_01914">
    <property type="entry name" value="LPS_assembly_LptA"/>
    <property type="match status" value="1"/>
</dbReference>
<dbReference type="GO" id="GO:0001530">
    <property type="term" value="F:lipopolysaccharide binding"/>
    <property type="evidence" value="ECO:0007669"/>
    <property type="project" value="InterPro"/>
</dbReference>
<reference evidence="7 8" key="1">
    <citation type="journal article" date="2011" name="J. Bacteriol.">
        <title>Genome sequence of Taylorella equigenitalis MCE9, the causative agent of contagious equine metritis.</title>
        <authorList>
            <person name="Hebert L."/>
            <person name="Moumen B."/>
            <person name="Duquesne F."/>
            <person name="Breuil M.F."/>
            <person name="Laugier C."/>
            <person name="Batto J.M."/>
            <person name="Renault P."/>
            <person name="Petry S."/>
        </authorList>
    </citation>
    <scope>NUCLEOTIDE SEQUENCE [LARGE SCALE GENOMIC DNA]</scope>
    <source>
        <strain evidence="7 8">MCE9</strain>
    </source>
</reference>
<dbReference type="KEGG" id="teq:TEQUI_0853"/>
<feature type="compositionally biased region" description="Basic and acidic residues" evidence="5">
    <location>
        <begin position="169"/>
        <end position="191"/>
    </location>
</feature>
<dbReference type="PANTHER" id="PTHR36504:SF1">
    <property type="entry name" value="LIPOPOLYSACCHARIDE EXPORT SYSTEM PROTEIN LPTA"/>
    <property type="match status" value="1"/>
</dbReference>
<evidence type="ECO:0000256" key="1">
    <source>
        <dbReference type="ARBA" id="ARBA00022448"/>
    </source>
</evidence>
<evidence type="ECO:0000313" key="8">
    <source>
        <dbReference type="Proteomes" id="UP000007472"/>
    </source>
</evidence>
<comment type="subcellular location">
    <subcellularLocation>
        <location evidence="4">Periplasm</location>
    </subcellularLocation>
</comment>
<feature type="region of interest" description="Disordered" evidence="5">
    <location>
        <begin position="169"/>
        <end position="209"/>
    </location>
</feature>
<evidence type="ECO:0000256" key="2">
    <source>
        <dbReference type="ARBA" id="ARBA00022729"/>
    </source>
</evidence>
<dbReference type="NCBIfam" id="TIGR03002">
    <property type="entry name" value="outer_YhbN_LptA"/>
    <property type="match status" value="1"/>
</dbReference>